<dbReference type="EMBL" id="MLAK01001343">
    <property type="protein sequence ID" value="OHS94152.1"/>
    <property type="molecule type" value="Genomic_DNA"/>
</dbReference>
<keyword evidence="3" id="KW-1185">Reference proteome</keyword>
<dbReference type="VEuPathDB" id="TrichDB:TRFO_39639"/>
<gene>
    <name evidence="2" type="ORF">TRFO_39639</name>
</gene>
<sequence>MRSDSRNDSEDESYVRYNEDNNNNNNDNDHYNESNMNSQKQHVVPKDLFNEFKDVEVLEDVKRIPSIDNQEYMFNASEWSSNLDPAFMPILNNAAISGEWPGAGLFTCPYCMEYSSNSYSSMTLHINKVHSDEVKKYGFW</sequence>
<reference evidence="2" key="1">
    <citation type="submission" date="2016-10" db="EMBL/GenBank/DDBJ databases">
        <authorList>
            <person name="Benchimol M."/>
            <person name="Almeida L.G."/>
            <person name="Vasconcelos A.T."/>
            <person name="Perreira-Neves A."/>
            <person name="Rosa I.A."/>
            <person name="Tasca T."/>
            <person name="Bogo M.R."/>
            <person name="de Souza W."/>
        </authorList>
    </citation>
    <scope>NUCLEOTIDE SEQUENCE [LARGE SCALE GENOMIC DNA]</scope>
    <source>
        <strain evidence="2">K</strain>
    </source>
</reference>
<dbReference type="RefSeq" id="XP_068347289.1">
    <property type="nucleotide sequence ID" value="XM_068512762.1"/>
</dbReference>
<dbReference type="AlphaFoldDB" id="A0A1J4J3Y0"/>
<name>A0A1J4J3Y0_9EUKA</name>
<dbReference type="Proteomes" id="UP000179807">
    <property type="component" value="Unassembled WGS sequence"/>
</dbReference>
<dbReference type="GeneID" id="94847466"/>
<comment type="caution">
    <text evidence="2">The sequence shown here is derived from an EMBL/GenBank/DDBJ whole genome shotgun (WGS) entry which is preliminary data.</text>
</comment>
<evidence type="ECO:0000313" key="3">
    <source>
        <dbReference type="Proteomes" id="UP000179807"/>
    </source>
</evidence>
<feature type="compositionally biased region" description="Basic and acidic residues" evidence="1">
    <location>
        <begin position="1"/>
        <end position="19"/>
    </location>
</feature>
<proteinExistence type="predicted"/>
<accession>A0A1J4J3Y0</accession>
<feature type="region of interest" description="Disordered" evidence="1">
    <location>
        <begin position="1"/>
        <end position="39"/>
    </location>
</feature>
<organism evidence="2 3">
    <name type="scientific">Tritrichomonas foetus</name>
    <dbReference type="NCBI Taxonomy" id="1144522"/>
    <lineage>
        <taxon>Eukaryota</taxon>
        <taxon>Metamonada</taxon>
        <taxon>Parabasalia</taxon>
        <taxon>Tritrichomonadida</taxon>
        <taxon>Tritrichomonadidae</taxon>
        <taxon>Tritrichomonas</taxon>
    </lineage>
</organism>
<protein>
    <submittedName>
        <fullName evidence="2">Uncharacterized protein</fullName>
    </submittedName>
</protein>
<evidence type="ECO:0000256" key="1">
    <source>
        <dbReference type="SAM" id="MobiDB-lite"/>
    </source>
</evidence>
<evidence type="ECO:0000313" key="2">
    <source>
        <dbReference type="EMBL" id="OHS94152.1"/>
    </source>
</evidence>